<evidence type="ECO:0000259" key="3">
    <source>
        <dbReference type="Pfam" id="PF00931"/>
    </source>
</evidence>
<protein>
    <recommendedName>
        <fullName evidence="3">NB-ARC domain-containing protein</fullName>
    </recommendedName>
</protein>
<dbReference type="EMBL" id="SDRB02000608">
    <property type="protein sequence ID" value="THG22948.1"/>
    <property type="molecule type" value="Genomic_DNA"/>
</dbReference>
<dbReference type="PANTHER" id="PTHR33463">
    <property type="entry name" value="NB-ARC DOMAIN-CONTAINING PROTEIN-RELATED"/>
    <property type="match status" value="1"/>
</dbReference>
<keyword evidence="5" id="KW-1185">Reference proteome</keyword>
<dbReference type="GO" id="GO:0043531">
    <property type="term" value="F:ADP binding"/>
    <property type="evidence" value="ECO:0007669"/>
    <property type="project" value="InterPro"/>
</dbReference>
<proteinExistence type="predicted"/>
<feature type="domain" description="NB-ARC" evidence="3">
    <location>
        <begin position="110"/>
        <end position="209"/>
    </location>
</feature>
<feature type="coiled-coil region" evidence="2">
    <location>
        <begin position="7"/>
        <end position="98"/>
    </location>
</feature>
<dbReference type="Pfam" id="PF00931">
    <property type="entry name" value="NB-ARC"/>
    <property type="match status" value="1"/>
</dbReference>
<evidence type="ECO:0000256" key="1">
    <source>
        <dbReference type="ARBA" id="ARBA00022821"/>
    </source>
</evidence>
<name>A0A4S4F0L3_CAMSN</name>
<accession>A0A4S4F0L3</accession>
<organism evidence="4 5">
    <name type="scientific">Camellia sinensis var. sinensis</name>
    <name type="common">China tea</name>
    <dbReference type="NCBI Taxonomy" id="542762"/>
    <lineage>
        <taxon>Eukaryota</taxon>
        <taxon>Viridiplantae</taxon>
        <taxon>Streptophyta</taxon>
        <taxon>Embryophyta</taxon>
        <taxon>Tracheophyta</taxon>
        <taxon>Spermatophyta</taxon>
        <taxon>Magnoliopsida</taxon>
        <taxon>eudicotyledons</taxon>
        <taxon>Gunneridae</taxon>
        <taxon>Pentapetalae</taxon>
        <taxon>asterids</taxon>
        <taxon>Ericales</taxon>
        <taxon>Theaceae</taxon>
        <taxon>Camellia</taxon>
    </lineage>
</organism>
<sequence>MELLRKLIGQDEKMQTLRNNLEALDSRAADVKAEVEDAELQTRKKQKHEVENWLRNVERMKNGFQNLEQEVRERKISLLLLGNRVDKLNAEIAQLHEQGSFQGGLLLDVIGKLQSDIAKCLKLDLSNENDEKKRAAELSQAFASRGKCVLFLDDVWHKIDLHRVGIPNGCKLILTTRLFDVCRKMGCKEFKVEPLSEEAAWNLFWAKLCNGEERTLSPEVIDIARFVAAECDGLHLGLLPWLEA</sequence>
<dbReference type="InterPro" id="IPR050905">
    <property type="entry name" value="Plant_NBS-LRR"/>
</dbReference>
<dbReference type="SUPFAM" id="SSF52540">
    <property type="entry name" value="P-loop containing nucleoside triphosphate hydrolases"/>
    <property type="match status" value="1"/>
</dbReference>
<gene>
    <name evidence="4" type="ORF">TEA_019565</name>
</gene>
<keyword evidence="2" id="KW-0175">Coiled coil</keyword>
<dbReference type="PANTHER" id="PTHR33463:SF187">
    <property type="entry name" value="AND NB-ARC DOMAIN DISEASE RESISTANCE PROTEIN, PUTATIVE-RELATED"/>
    <property type="match status" value="1"/>
</dbReference>
<dbReference type="Proteomes" id="UP000306102">
    <property type="component" value="Unassembled WGS sequence"/>
</dbReference>
<keyword evidence="1" id="KW-0611">Plant defense</keyword>
<dbReference type="InterPro" id="IPR027417">
    <property type="entry name" value="P-loop_NTPase"/>
</dbReference>
<comment type="caution">
    <text evidence="4">The sequence shown here is derived from an EMBL/GenBank/DDBJ whole genome shotgun (WGS) entry which is preliminary data.</text>
</comment>
<evidence type="ECO:0000313" key="5">
    <source>
        <dbReference type="Proteomes" id="UP000306102"/>
    </source>
</evidence>
<dbReference type="AlphaFoldDB" id="A0A4S4F0L3"/>
<reference evidence="4 5" key="1">
    <citation type="journal article" date="2018" name="Proc. Natl. Acad. Sci. U.S.A.">
        <title>Draft genome sequence of Camellia sinensis var. sinensis provides insights into the evolution of the tea genome and tea quality.</title>
        <authorList>
            <person name="Wei C."/>
            <person name="Yang H."/>
            <person name="Wang S."/>
            <person name="Zhao J."/>
            <person name="Liu C."/>
            <person name="Gao L."/>
            <person name="Xia E."/>
            <person name="Lu Y."/>
            <person name="Tai Y."/>
            <person name="She G."/>
            <person name="Sun J."/>
            <person name="Cao H."/>
            <person name="Tong W."/>
            <person name="Gao Q."/>
            <person name="Li Y."/>
            <person name="Deng W."/>
            <person name="Jiang X."/>
            <person name="Wang W."/>
            <person name="Chen Q."/>
            <person name="Zhang S."/>
            <person name="Li H."/>
            <person name="Wu J."/>
            <person name="Wang P."/>
            <person name="Li P."/>
            <person name="Shi C."/>
            <person name="Zheng F."/>
            <person name="Jian J."/>
            <person name="Huang B."/>
            <person name="Shan D."/>
            <person name="Shi M."/>
            <person name="Fang C."/>
            <person name="Yue Y."/>
            <person name="Li F."/>
            <person name="Li D."/>
            <person name="Wei S."/>
            <person name="Han B."/>
            <person name="Jiang C."/>
            <person name="Yin Y."/>
            <person name="Xia T."/>
            <person name="Zhang Z."/>
            <person name="Bennetzen J.L."/>
            <person name="Zhao S."/>
            <person name="Wan X."/>
        </authorList>
    </citation>
    <scope>NUCLEOTIDE SEQUENCE [LARGE SCALE GENOMIC DNA]</scope>
    <source>
        <strain evidence="5">cv. Shuchazao</strain>
        <tissue evidence="4">Leaf</tissue>
    </source>
</reference>
<dbReference type="InterPro" id="IPR002182">
    <property type="entry name" value="NB-ARC"/>
</dbReference>
<evidence type="ECO:0000313" key="4">
    <source>
        <dbReference type="EMBL" id="THG22948.1"/>
    </source>
</evidence>
<evidence type="ECO:0000256" key="2">
    <source>
        <dbReference type="SAM" id="Coils"/>
    </source>
</evidence>
<dbReference type="Gene3D" id="3.40.50.300">
    <property type="entry name" value="P-loop containing nucleotide triphosphate hydrolases"/>
    <property type="match status" value="1"/>
</dbReference>